<feature type="compositionally biased region" description="Acidic residues" evidence="3">
    <location>
        <begin position="198"/>
        <end position="211"/>
    </location>
</feature>
<protein>
    <submittedName>
        <fullName evidence="5">HMG box domain-containing protein</fullName>
    </submittedName>
</protein>
<organism evidence="5 6">
    <name type="scientific">Mycena indigotica</name>
    <dbReference type="NCBI Taxonomy" id="2126181"/>
    <lineage>
        <taxon>Eukaryota</taxon>
        <taxon>Fungi</taxon>
        <taxon>Dikarya</taxon>
        <taxon>Basidiomycota</taxon>
        <taxon>Agaricomycotina</taxon>
        <taxon>Agaricomycetes</taxon>
        <taxon>Agaricomycetidae</taxon>
        <taxon>Agaricales</taxon>
        <taxon>Marasmiineae</taxon>
        <taxon>Mycenaceae</taxon>
        <taxon>Mycena</taxon>
    </lineage>
</organism>
<proteinExistence type="predicted"/>
<evidence type="ECO:0000259" key="4">
    <source>
        <dbReference type="PROSITE" id="PS50118"/>
    </source>
</evidence>
<dbReference type="InterPro" id="IPR009071">
    <property type="entry name" value="HMG_box_dom"/>
</dbReference>
<evidence type="ECO:0000313" key="5">
    <source>
        <dbReference type="EMBL" id="KAF7301309.1"/>
    </source>
</evidence>
<keyword evidence="6" id="KW-1185">Reference proteome</keyword>
<evidence type="ECO:0000256" key="2">
    <source>
        <dbReference type="PROSITE-ProRule" id="PRU00267"/>
    </source>
</evidence>
<dbReference type="GeneID" id="59346181"/>
<feature type="compositionally biased region" description="Acidic residues" evidence="3">
    <location>
        <begin position="228"/>
        <end position="245"/>
    </location>
</feature>
<feature type="DNA-binding region" description="HMG box" evidence="2">
    <location>
        <begin position="86"/>
        <end position="154"/>
    </location>
</feature>
<dbReference type="GO" id="GO:0003677">
    <property type="term" value="F:DNA binding"/>
    <property type="evidence" value="ECO:0007669"/>
    <property type="project" value="UniProtKB-UniRule"/>
</dbReference>
<evidence type="ECO:0000256" key="3">
    <source>
        <dbReference type="SAM" id="MobiDB-lite"/>
    </source>
</evidence>
<feature type="region of interest" description="Disordered" evidence="3">
    <location>
        <begin position="173"/>
        <end position="275"/>
    </location>
</feature>
<feature type="domain" description="HMG box" evidence="4">
    <location>
        <begin position="86"/>
        <end position="154"/>
    </location>
</feature>
<dbReference type="PANTHER" id="PTHR48112">
    <property type="entry name" value="HIGH MOBILITY GROUP PROTEIN DSP1"/>
    <property type="match status" value="1"/>
</dbReference>
<dbReference type="EMBL" id="JACAZF010000006">
    <property type="protein sequence ID" value="KAF7301309.1"/>
    <property type="molecule type" value="Genomic_DNA"/>
</dbReference>
<sequence length="275" mass="30439">MSDSQRAQMAKGLHNAAATFKASHDSFAAAAAAMLECAKYAEQFADLVGGHEAGTVKRKSGAVEEVGEATNGKRKRATKKKDPNAPKRPASSYLLFQNEIRKPLKEKYPELNNTDLLNMIKTQWSDMSEEKKAVYTVKMQQLKEKYQQEKNAYDARSPEEVARADAQVAAALAEKKTRRRKSKVDKAAAPVSAPVIESSEEEEDEDEDEDDHPVAALVTATTDSSSSSEEEEEEEEEDDDEEEESPPPPPAKKPKVEKVEKIVEKDKKKKKSGKA</sequence>
<dbReference type="AlphaFoldDB" id="A0A8H6SL24"/>
<comment type="caution">
    <text evidence="5">The sequence shown here is derived from an EMBL/GenBank/DDBJ whole genome shotgun (WGS) entry which is preliminary data.</text>
</comment>
<dbReference type="Gene3D" id="1.10.30.10">
    <property type="entry name" value="High mobility group box domain"/>
    <property type="match status" value="1"/>
</dbReference>
<keyword evidence="2" id="KW-0539">Nucleus</keyword>
<dbReference type="OrthoDB" id="1919336at2759"/>
<feature type="compositionally biased region" description="Basic and acidic residues" evidence="3">
    <location>
        <begin position="254"/>
        <end position="266"/>
    </location>
</feature>
<dbReference type="PANTHER" id="PTHR48112:SF22">
    <property type="entry name" value="MITOCHONDRIAL TRANSCRIPTION FACTOR A, ISOFORM B"/>
    <property type="match status" value="1"/>
</dbReference>
<evidence type="ECO:0000313" key="6">
    <source>
        <dbReference type="Proteomes" id="UP000636479"/>
    </source>
</evidence>
<name>A0A8H6SL24_9AGAR</name>
<dbReference type="InterPro" id="IPR050342">
    <property type="entry name" value="HMGB"/>
</dbReference>
<feature type="region of interest" description="Disordered" evidence="3">
    <location>
        <begin position="57"/>
        <end position="91"/>
    </location>
</feature>
<keyword evidence="1 2" id="KW-0238">DNA-binding</keyword>
<reference evidence="5" key="1">
    <citation type="submission" date="2020-05" db="EMBL/GenBank/DDBJ databases">
        <title>Mycena genomes resolve the evolution of fungal bioluminescence.</title>
        <authorList>
            <person name="Tsai I.J."/>
        </authorList>
    </citation>
    <scope>NUCLEOTIDE SEQUENCE</scope>
    <source>
        <strain evidence="5">171206Taipei</strain>
    </source>
</reference>
<dbReference type="GO" id="GO:0005634">
    <property type="term" value="C:nucleus"/>
    <property type="evidence" value="ECO:0007669"/>
    <property type="project" value="UniProtKB-UniRule"/>
</dbReference>
<accession>A0A8H6SL24</accession>
<evidence type="ECO:0000256" key="1">
    <source>
        <dbReference type="ARBA" id="ARBA00023125"/>
    </source>
</evidence>
<dbReference type="RefSeq" id="XP_037219309.1">
    <property type="nucleotide sequence ID" value="XM_037363665.1"/>
</dbReference>
<dbReference type="Pfam" id="PF00505">
    <property type="entry name" value="HMG_box"/>
    <property type="match status" value="1"/>
</dbReference>
<dbReference type="SUPFAM" id="SSF47095">
    <property type="entry name" value="HMG-box"/>
    <property type="match status" value="1"/>
</dbReference>
<gene>
    <name evidence="5" type="ORF">MIND_00696000</name>
</gene>
<dbReference type="PROSITE" id="PS50118">
    <property type="entry name" value="HMG_BOX_2"/>
    <property type="match status" value="1"/>
</dbReference>
<dbReference type="InterPro" id="IPR036910">
    <property type="entry name" value="HMG_box_dom_sf"/>
</dbReference>
<dbReference type="SMART" id="SM00398">
    <property type="entry name" value="HMG"/>
    <property type="match status" value="1"/>
</dbReference>
<dbReference type="Proteomes" id="UP000636479">
    <property type="component" value="Unassembled WGS sequence"/>
</dbReference>